<dbReference type="GO" id="GO:0016854">
    <property type="term" value="F:racemase and epimerase activity"/>
    <property type="evidence" value="ECO:0007669"/>
    <property type="project" value="UniProtKB-ARBA"/>
</dbReference>
<evidence type="ECO:0000313" key="10">
    <source>
        <dbReference type="EMBL" id="AJE45836.1"/>
    </source>
</evidence>
<dbReference type="RefSeq" id="WP_082033129.1">
    <property type="nucleotide sequence ID" value="NZ_CP004393.1"/>
</dbReference>
<comment type="similarity">
    <text evidence="3">Belongs to the mandelate racemase/muconate lactonizing enzyme family.</text>
</comment>
<feature type="active site" description="Proton acceptor" evidence="8">
    <location>
        <position position="189"/>
    </location>
</feature>
<dbReference type="NCBIfam" id="TIGR02534">
    <property type="entry name" value="mucon_cyclo"/>
    <property type="match status" value="1"/>
</dbReference>
<dbReference type="SFLD" id="SFLDS00001">
    <property type="entry name" value="Enolase"/>
    <property type="match status" value="1"/>
</dbReference>
<keyword evidence="7 10" id="KW-0413">Isomerase</keyword>
<evidence type="ECO:0000256" key="8">
    <source>
        <dbReference type="PIRSR" id="PIRSR613370-1"/>
    </source>
</evidence>
<evidence type="ECO:0000256" key="6">
    <source>
        <dbReference type="ARBA" id="ARBA00023211"/>
    </source>
</evidence>
<name>A0A0B5DYN9_9RHOB</name>
<evidence type="ECO:0000256" key="5">
    <source>
        <dbReference type="ARBA" id="ARBA00022797"/>
    </source>
</evidence>
<comment type="pathway">
    <text evidence="2">Aromatic compound metabolism.</text>
</comment>
<keyword evidence="4" id="KW-0479">Metal-binding</keyword>
<evidence type="ECO:0000313" key="11">
    <source>
        <dbReference type="Proteomes" id="UP000031521"/>
    </source>
</evidence>
<keyword evidence="11" id="KW-1185">Reference proteome</keyword>
<dbReference type="GO" id="GO:0018849">
    <property type="term" value="F:muconate cycloisomerase activity"/>
    <property type="evidence" value="ECO:0007669"/>
    <property type="project" value="InterPro"/>
</dbReference>
<dbReference type="InterPro" id="IPR029017">
    <property type="entry name" value="Enolase-like_N"/>
</dbReference>
<proteinExistence type="inferred from homology"/>
<keyword evidence="6" id="KW-0464">Manganese</keyword>
<dbReference type="GO" id="GO:0030145">
    <property type="term" value="F:manganese ion binding"/>
    <property type="evidence" value="ECO:0007669"/>
    <property type="project" value="InterPro"/>
</dbReference>
<dbReference type="Pfam" id="PF13378">
    <property type="entry name" value="MR_MLE_C"/>
    <property type="match status" value="1"/>
</dbReference>
<dbReference type="HOGENOM" id="CLU_030273_4_5_5"/>
<dbReference type="KEGG" id="cid:P73_1121"/>
<dbReference type="Gene3D" id="3.20.20.120">
    <property type="entry name" value="Enolase-like C-terminal domain"/>
    <property type="match status" value="1"/>
</dbReference>
<dbReference type="STRING" id="1208324.P73_1121"/>
<dbReference type="InterPro" id="IPR013342">
    <property type="entry name" value="Mandelate_racemase_C"/>
</dbReference>
<dbReference type="SFLD" id="SFLDG01258">
    <property type="entry name" value="(chloro)muconate_cycloisomeras"/>
    <property type="match status" value="1"/>
</dbReference>
<keyword evidence="5" id="KW-0058">Aromatic hydrocarbons catabolism</keyword>
<dbReference type="AlphaFoldDB" id="A0A0B5DYN9"/>
<dbReference type="InterPro" id="IPR013341">
    <property type="entry name" value="Mandelate_racemase_N_dom"/>
</dbReference>
<dbReference type="InterPro" id="IPR029065">
    <property type="entry name" value="Enolase_C-like"/>
</dbReference>
<dbReference type="Gene3D" id="3.30.390.10">
    <property type="entry name" value="Enolase-like, N-terminal domain"/>
    <property type="match status" value="1"/>
</dbReference>
<feature type="domain" description="Mandelate racemase/muconate lactonizing enzyme C-terminal" evidence="9">
    <location>
        <begin position="167"/>
        <end position="265"/>
    </location>
</feature>
<organism evidence="10 11">
    <name type="scientific">Celeribacter indicus</name>
    <dbReference type="NCBI Taxonomy" id="1208324"/>
    <lineage>
        <taxon>Bacteria</taxon>
        <taxon>Pseudomonadati</taxon>
        <taxon>Pseudomonadota</taxon>
        <taxon>Alphaproteobacteria</taxon>
        <taxon>Rhodobacterales</taxon>
        <taxon>Roseobacteraceae</taxon>
        <taxon>Celeribacter</taxon>
    </lineage>
</organism>
<evidence type="ECO:0000256" key="1">
    <source>
        <dbReference type="ARBA" id="ARBA00001936"/>
    </source>
</evidence>
<dbReference type="PANTHER" id="PTHR48073">
    <property type="entry name" value="O-SUCCINYLBENZOATE SYNTHASE-RELATED"/>
    <property type="match status" value="1"/>
</dbReference>
<gene>
    <name evidence="10" type="ORF">P73_1121</name>
</gene>
<sequence length="394" mass="41785">MTSSPGTPVPASTVFPETDLRRATAIRRITARIVEAPTTRKHKLSNTSVSHQGYIFVAVELENGVTGYGEGSTLGGPRWAEESVEAMKANIDAYLAPALIGHPACLAEEASLRMDRAAKRNFTAKSAVDMALLDAMGKTLDVPAHILLGGAVRTSFDAIWALASGDAAQEVDEAQAMIARGWFRRFKIKLGFADPATDLARLAALQKALPEGTPMVADVNQAWSEAECIRYLPALRDLGVSLIEQPLAAGQTAASRRVAARADVPVMMDEGVSTLAEAATETAAATGSVLSLKLCKHGSARNLKRVAGIAAAGGVQLYGGCLLESSIGAAGHLHVFATLPRLEWGTEQFGPKILVEDLVTEGLRYEAFQVHLPEGPGLGITPDHDIIEKFSRKD</sequence>
<evidence type="ECO:0000259" key="9">
    <source>
        <dbReference type="SMART" id="SM00922"/>
    </source>
</evidence>
<evidence type="ECO:0000256" key="2">
    <source>
        <dbReference type="ARBA" id="ARBA00005211"/>
    </source>
</evidence>
<dbReference type="PANTHER" id="PTHR48073:SF2">
    <property type="entry name" value="O-SUCCINYLBENZOATE SYNTHASE"/>
    <property type="match status" value="1"/>
</dbReference>
<reference evidence="10 11" key="1">
    <citation type="journal article" date="2014" name="Int. J. Syst. Evol. Microbiol.">
        <title>Celeribacter indicus sp. nov., a polycyclic aromatic hydrocarbon-degrading bacterium from deep-sea sediment and reclassification of Huaishuia halophila as Celeribacter halophilus comb. nov.</title>
        <authorList>
            <person name="Lai Q."/>
            <person name="Cao J."/>
            <person name="Yuan J."/>
            <person name="Li F."/>
            <person name="Shao Z."/>
        </authorList>
    </citation>
    <scope>NUCLEOTIDE SEQUENCE [LARGE SCALE GENOMIC DNA]</scope>
    <source>
        <strain evidence="10">P73</strain>
    </source>
</reference>
<dbReference type="Pfam" id="PF02746">
    <property type="entry name" value="MR_MLE_N"/>
    <property type="match status" value="1"/>
</dbReference>
<feature type="active site" description="Proton donor" evidence="8">
    <location>
        <position position="347"/>
    </location>
</feature>
<comment type="cofactor">
    <cofactor evidence="1">
        <name>Mn(2+)</name>
        <dbReference type="ChEBI" id="CHEBI:29035"/>
    </cofactor>
</comment>
<dbReference type="GO" id="GO:0018850">
    <property type="term" value="F:chloromuconate cycloisomerase activity"/>
    <property type="evidence" value="ECO:0007669"/>
    <property type="project" value="InterPro"/>
</dbReference>
<evidence type="ECO:0000256" key="7">
    <source>
        <dbReference type="ARBA" id="ARBA00023235"/>
    </source>
</evidence>
<dbReference type="InterPro" id="IPR036849">
    <property type="entry name" value="Enolase-like_C_sf"/>
</dbReference>
<dbReference type="SMART" id="SM00922">
    <property type="entry name" value="MR_MLE"/>
    <property type="match status" value="1"/>
</dbReference>
<dbReference type="SUPFAM" id="SSF51604">
    <property type="entry name" value="Enolase C-terminal domain-like"/>
    <property type="match status" value="1"/>
</dbReference>
<evidence type="ECO:0000256" key="3">
    <source>
        <dbReference type="ARBA" id="ARBA00008031"/>
    </source>
</evidence>
<evidence type="ECO:0000256" key="4">
    <source>
        <dbReference type="ARBA" id="ARBA00022723"/>
    </source>
</evidence>
<accession>A0A0B5DYN9</accession>
<dbReference type="GO" id="GO:0006518">
    <property type="term" value="P:peptide metabolic process"/>
    <property type="evidence" value="ECO:0007669"/>
    <property type="project" value="UniProtKB-ARBA"/>
</dbReference>
<dbReference type="SUPFAM" id="SSF54826">
    <property type="entry name" value="Enolase N-terminal domain-like"/>
    <property type="match status" value="1"/>
</dbReference>
<protein>
    <submittedName>
        <fullName evidence="10">Muconate and chloromuconate cycloisomerase</fullName>
    </submittedName>
</protein>
<dbReference type="EMBL" id="CP004393">
    <property type="protein sequence ID" value="AJE45836.1"/>
    <property type="molecule type" value="Genomic_DNA"/>
</dbReference>
<dbReference type="SFLD" id="SFLDG00180">
    <property type="entry name" value="muconate_cycloisomerase"/>
    <property type="match status" value="1"/>
</dbReference>
<dbReference type="InterPro" id="IPR013370">
    <property type="entry name" value="Chloromuconate_cycloisomerase"/>
</dbReference>
<dbReference type="Proteomes" id="UP000031521">
    <property type="component" value="Chromosome"/>
</dbReference>
<dbReference type="OrthoDB" id="9775913at2"/>